<protein>
    <submittedName>
        <fullName evidence="14">Orexin receptor type 2-like</fullName>
    </submittedName>
</protein>
<evidence type="ECO:0000256" key="9">
    <source>
        <dbReference type="RuleBase" id="RU000688"/>
    </source>
</evidence>
<dbReference type="PROSITE" id="PS50262">
    <property type="entry name" value="G_PROTEIN_RECEP_F1_2"/>
    <property type="match status" value="1"/>
</dbReference>
<feature type="signal peptide" evidence="11">
    <location>
        <begin position="1"/>
        <end position="17"/>
    </location>
</feature>
<dbReference type="PANTHER" id="PTHR45695">
    <property type="entry name" value="LEUCOKININ RECEPTOR-RELATED"/>
    <property type="match status" value="1"/>
</dbReference>
<accession>A0ABM1NBP9</accession>
<evidence type="ECO:0000256" key="1">
    <source>
        <dbReference type="ARBA" id="ARBA00004141"/>
    </source>
</evidence>
<gene>
    <name evidence="14" type="primary">LOC108567943</name>
</gene>
<dbReference type="InterPro" id="IPR000204">
    <property type="entry name" value="Orexin_rcpt"/>
</dbReference>
<keyword evidence="3 9" id="KW-0812">Transmembrane</keyword>
<name>A0ABM1NBP9_NICVS</name>
<dbReference type="Pfam" id="PF00001">
    <property type="entry name" value="7tm_1"/>
    <property type="match status" value="1"/>
</dbReference>
<dbReference type="PANTHER" id="PTHR45695:SF15">
    <property type="entry name" value="OPSIN RH2"/>
    <property type="match status" value="1"/>
</dbReference>
<dbReference type="InterPro" id="IPR017452">
    <property type="entry name" value="GPCR_Rhodpsn_7TM"/>
</dbReference>
<comment type="similarity">
    <text evidence="2 9">Belongs to the G-protein coupled receptor 1 family.</text>
</comment>
<dbReference type="Proteomes" id="UP000695000">
    <property type="component" value="Unplaced"/>
</dbReference>
<keyword evidence="5 9" id="KW-0297">G-protein coupled receptor</keyword>
<feature type="transmembrane region" description="Helical" evidence="10">
    <location>
        <begin position="262"/>
        <end position="284"/>
    </location>
</feature>
<dbReference type="PRINTS" id="PR00237">
    <property type="entry name" value="GPCRRHODOPSN"/>
</dbReference>
<evidence type="ECO:0000256" key="5">
    <source>
        <dbReference type="ARBA" id="ARBA00023040"/>
    </source>
</evidence>
<evidence type="ECO:0000256" key="11">
    <source>
        <dbReference type="SAM" id="SignalP"/>
    </source>
</evidence>
<dbReference type="InterPro" id="IPR000276">
    <property type="entry name" value="GPCR_Rhodpsn"/>
</dbReference>
<proteinExistence type="inferred from homology"/>
<dbReference type="GeneID" id="108567943"/>
<keyword evidence="11" id="KW-0732">Signal</keyword>
<dbReference type="SUPFAM" id="SSF81321">
    <property type="entry name" value="Family A G protein-coupled receptor-like"/>
    <property type="match status" value="1"/>
</dbReference>
<organism evidence="13 14">
    <name type="scientific">Nicrophorus vespilloides</name>
    <name type="common">Boreal carrion beetle</name>
    <dbReference type="NCBI Taxonomy" id="110193"/>
    <lineage>
        <taxon>Eukaryota</taxon>
        <taxon>Metazoa</taxon>
        <taxon>Ecdysozoa</taxon>
        <taxon>Arthropoda</taxon>
        <taxon>Hexapoda</taxon>
        <taxon>Insecta</taxon>
        <taxon>Pterygota</taxon>
        <taxon>Neoptera</taxon>
        <taxon>Endopterygota</taxon>
        <taxon>Coleoptera</taxon>
        <taxon>Polyphaga</taxon>
        <taxon>Staphyliniformia</taxon>
        <taxon>Silphidae</taxon>
        <taxon>Nicrophorinae</taxon>
        <taxon>Nicrophorus</taxon>
    </lineage>
</organism>
<feature type="transmembrane region" description="Helical" evidence="10">
    <location>
        <begin position="363"/>
        <end position="382"/>
    </location>
</feature>
<feature type="transmembrane region" description="Helical" evidence="10">
    <location>
        <begin position="155"/>
        <end position="185"/>
    </location>
</feature>
<keyword evidence="13" id="KW-1185">Reference proteome</keyword>
<reference evidence="14" key="1">
    <citation type="submission" date="2025-08" db="UniProtKB">
        <authorList>
            <consortium name="RefSeq"/>
        </authorList>
    </citation>
    <scope>IDENTIFICATION</scope>
    <source>
        <tissue evidence="14">Whole Larva</tissue>
    </source>
</reference>
<keyword evidence="6 10" id="KW-0472">Membrane</keyword>
<sequence length="386" mass="44240">MSYELVVLFMLIVSYKAAKIEDDRSECNQFSNYLDRLLCEVRENSQLNKHVVKRDLNATYSINETNIRIIDEEEYLKQIEAFIYPKVWTWVLIGCHGLVFVAGLIGNTLVVAAIRRNRRMRTFTNYLIVNLAVADFLVLILCLPPSVIWDVTLTWFFGTIVCKVVLYLQTVSVTISVLTLTFISVDRWYAICSPLEFKSTTRRARTAILVIWISSLIFDIPELVVYSSRPNANVEIETIYFTDCAPSWSKATETKWAGLKFFLLYAIPLCFMTFTYTKIIMALWQSGHSHQKIKSVDNSRCNFSMASNSSTRAQLRSRKSAAKMLVSVVGMFAICYFPVHLLTILRLTNGLQNSDLNRVLSMLSHWLCYANSAVNPIIYNFMSSKC</sequence>
<evidence type="ECO:0000256" key="3">
    <source>
        <dbReference type="ARBA" id="ARBA00022692"/>
    </source>
</evidence>
<evidence type="ECO:0000313" key="13">
    <source>
        <dbReference type="Proteomes" id="UP000695000"/>
    </source>
</evidence>
<evidence type="ECO:0000256" key="8">
    <source>
        <dbReference type="ARBA" id="ARBA00023224"/>
    </source>
</evidence>
<dbReference type="PROSITE" id="PS00237">
    <property type="entry name" value="G_PROTEIN_RECEP_F1_1"/>
    <property type="match status" value="1"/>
</dbReference>
<evidence type="ECO:0000256" key="6">
    <source>
        <dbReference type="ARBA" id="ARBA00023136"/>
    </source>
</evidence>
<feature type="transmembrane region" description="Helical" evidence="10">
    <location>
        <begin position="324"/>
        <end position="343"/>
    </location>
</feature>
<feature type="transmembrane region" description="Helical" evidence="10">
    <location>
        <begin position="87"/>
        <end position="114"/>
    </location>
</feature>
<evidence type="ECO:0000256" key="10">
    <source>
        <dbReference type="SAM" id="Phobius"/>
    </source>
</evidence>
<evidence type="ECO:0000256" key="2">
    <source>
        <dbReference type="ARBA" id="ARBA00010663"/>
    </source>
</evidence>
<evidence type="ECO:0000313" key="14">
    <source>
        <dbReference type="RefSeq" id="XP_017784249.1"/>
    </source>
</evidence>
<dbReference type="RefSeq" id="XP_017784249.1">
    <property type="nucleotide sequence ID" value="XM_017928760.1"/>
</dbReference>
<evidence type="ECO:0000259" key="12">
    <source>
        <dbReference type="PROSITE" id="PS50262"/>
    </source>
</evidence>
<keyword evidence="8 9" id="KW-0807">Transducer</keyword>
<feature type="chain" id="PRO_5045236183" evidence="11">
    <location>
        <begin position="18"/>
        <end position="386"/>
    </location>
</feature>
<feature type="transmembrane region" description="Helical" evidence="10">
    <location>
        <begin position="126"/>
        <end position="149"/>
    </location>
</feature>
<comment type="subcellular location">
    <subcellularLocation>
        <location evidence="1">Membrane</location>
        <topology evidence="1">Multi-pass membrane protein</topology>
    </subcellularLocation>
</comment>
<evidence type="ECO:0000256" key="7">
    <source>
        <dbReference type="ARBA" id="ARBA00023170"/>
    </source>
</evidence>
<feature type="transmembrane region" description="Helical" evidence="10">
    <location>
        <begin position="206"/>
        <end position="226"/>
    </location>
</feature>
<feature type="domain" description="G-protein coupled receptors family 1 profile" evidence="12">
    <location>
        <begin position="106"/>
        <end position="379"/>
    </location>
</feature>
<keyword evidence="7 9" id="KW-0675">Receptor</keyword>
<evidence type="ECO:0000256" key="4">
    <source>
        <dbReference type="ARBA" id="ARBA00022989"/>
    </source>
</evidence>
<dbReference type="PRINTS" id="PR01064">
    <property type="entry name" value="OREXINR"/>
</dbReference>
<dbReference type="Gene3D" id="1.20.1070.10">
    <property type="entry name" value="Rhodopsin 7-helix transmembrane proteins"/>
    <property type="match status" value="1"/>
</dbReference>
<keyword evidence="4 10" id="KW-1133">Transmembrane helix</keyword>